<reference evidence="1" key="1">
    <citation type="journal article" date="2020" name="Nature">
        <title>Giant virus diversity and host interactions through global metagenomics.</title>
        <authorList>
            <person name="Schulz F."/>
            <person name="Roux S."/>
            <person name="Paez-Espino D."/>
            <person name="Jungbluth S."/>
            <person name="Walsh D.A."/>
            <person name="Denef V.J."/>
            <person name="McMahon K.D."/>
            <person name="Konstantinidis K.T."/>
            <person name="Eloe-Fadrosh E.A."/>
            <person name="Kyrpides N.C."/>
            <person name="Woyke T."/>
        </authorList>
    </citation>
    <scope>NUCLEOTIDE SEQUENCE</scope>
    <source>
        <strain evidence="1">GVMAG-M-3300023179-82</strain>
    </source>
</reference>
<dbReference type="InterPro" id="IPR011004">
    <property type="entry name" value="Trimer_LpxA-like_sf"/>
</dbReference>
<evidence type="ECO:0000313" key="1">
    <source>
        <dbReference type="EMBL" id="QHT76588.1"/>
    </source>
</evidence>
<dbReference type="EMBL" id="MN739898">
    <property type="protein sequence ID" value="QHT76588.1"/>
    <property type="molecule type" value="Genomic_DNA"/>
</dbReference>
<dbReference type="SUPFAM" id="SSF51161">
    <property type="entry name" value="Trimeric LpxA-like enzymes"/>
    <property type="match status" value="1"/>
</dbReference>
<organism evidence="1">
    <name type="scientific">viral metagenome</name>
    <dbReference type="NCBI Taxonomy" id="1070528"/>
    <lineage>
        <taxon>unclassified sequences</taxon>
        <taxon>metagenomes</taxon>
        <taxon>organismal metagenomes</taxon>
    </lineage>
</organism>
<dbReference type="Gene3D" id="2.160.10.10">
    <property type="entry name" value="Hexapeptide repeat proteins"/>
    <property type="match status" value="1"/>
</dbReference>
<protein>
    <submittedName>
        <fullName evidence="1">Uncharacterized protein</fullName>
    </submittedName>
</protein>
<name>A0A6C0H7Q3_9ZZZZ</name>
<accession>A0A6C0H7Q3</accession>
<sequence>MSILDRNLTQIYKKMIGLTQMDTDLSGNTIFIGSSTLNSNLYVSGYTIFNNNITVASDIKILGNIVINSKTLNISNNLGNIILNNNLTINSNLNISGNSNIDYLVVSGNTNILGNTTINNILNVSGITTIQGTLLTTIIQPFNNILTINGNTINIGNTNSSIIIQGTSTYVGTTLLQTTDKIITLNINSLTYTGADIGNYSGIQIIGTGGTGFIQTNIDASKYLIKAPMSLLTNYILTQDANNNLNISGISTLNNNVSIYSYLNVSNISIIQGLITVNSFINISGTSIIGEQLSINSSLNISGNTIISGNVTLLNTLIVSGPTIINNNIYLSNNAFISGNSIINGNATISNILNVSGISLINLTTIGTKLNISLNSILQNNVSVLSLNVSAPTIIQNNMSIGSQLNILGSTIMNSNTNINSNLNVSGITNIYGNTTCYGNINVFGQLTTYLPNYSLNSIASANIPIGGLYRNGGIVCVRVNTVSPTIYLSGNTTLTVYFGNSYNEPGAYALDYNNIKCPVYLNSIYSGNTNILLNSILLSGTSTLINLSSSLTLGYYTATYQATDSDGLIGYNNRLLYASVTKPLTITFNTTNIIYDYDTVATSPSPIFTSDMQVYASTQFILSNTALTSINFNYNQNWVFVFKVVQAISAEPNLEIGWDWNPPANTYRFPQPSVTWLNNMAPRWSQILGSRNHDSGGFTYPVFNSAAVISAQTTGFYLEISYINGSVSFTMKDLSLNIIKVGTSTYTYQNKVQPFYIYSGQPTFILATTFYTNILFSQSSTPPIYAF</sequence>
<proteinExistence type="predicted"/>
<dbReference type="AlphaFoldDB" id="A0A6C0H7Q3"/>